<name>A0A127FBE9_STEDE</name>
<dbReference type="Pfam" id="PF13692">
    <property type="entry name" value="Glyco_trans_1_4"/>
    <property type="match status" value="1"/>
</dbReference>
<evidence type="ECO:0000313" key="2">
    <source>
        <dbReference type="EMBL" id="AMN46925.1"/>
    </source>
</evidence>
<dbReference type="InterPro" id="IPR028098">
    <property type="entry name" value="Glyco_trans_4-like_N"/>
</dbReference>
<dbReference type="EMBL" id="CP011971">
    <property type="protein sequence ID" value="AMN46925.1"/>
    <property type="molecule type" value="Genomic_DNA"/>
</dbReference>
<evidence type="ECO:0000259" key="1">
    <source>
        <dbReference type="Pfam" id="PF13439"/>
    </source>
</evidence>
<gene>
    <name evidence="2" type="ORF">ACG33_07410</name>
</gene>
<dbReference type="SUPFAM" id="SSF53756">
    <property type="entry name" value="UDP-Glycosyltransferase/glycogen phosphorylase"/>
    <property type="match status" value="1"/>
</dbReference>
<accession>A0A127FBE9</accession>
<sequence length="363" mass="41624">MKCSLYGLWYCYAQRPHHLAALMLRMGWEVDVFCQRNMRDTAPTLNYRPRVHSRSSPPSRLHHWPPTSAFARRYQRGIEHRILSDFISSRADLYVHYRRPLEYPARMGALPGSFVYDCVDDWEGFGSGDAAQVRAWEQALCERADRIWVVSRRLQEKFAIWKDKISYVPNGVDYSHFARARDMRIESDARMPDKGRPRRLIYIGALQHWFDARLVGATAARLGGWEVQLVGSCQLDQQQRAYLARGNIRLLGRRDYQELPSLLAKADVAMIPFVMNDLIRGTNPIKLYEYLAAGVPVVASPMPEVLPYVKPGVVGCADDPAHFARLVEEFATAPNPDRCQAIARKCSWEARFLPVLEEVQSTL</sequence>
<protein>
    <recommendedName>
        <fullName evidence="1">Glycosyltransferase subfamily 4-like N-terminal domain-containing protein</fullName>
    </recommendedName>
</protein>
<feature type="domain" description="Glycosyltransferase subfamily 4-like N-terminal" evidence="1">
    <location>
        <begin position="17"/>
        <end position="174"/>
    </location>
</feature>
<dbReference type="KEGG" id="sdf:ACG33_07410"/>
<organism evidence="2 3">
    <name type="scientific">Steroidobacter denitrificans</name>
    <dbReference type="NCBI Taxonomy" id="465721"/>
    <lineage>
        <taxon>Bacteria</taxon>
        <taxon>Pseudomonadati</taxon>
        <taxon>Pseudomonadota</taxon>
        <taxon>Gammaproteobacteria</taxon>
        <taxon>Steroidobacterales</taxon>
        <taxon>Steroidobacteraceae</taxon>
        <taxon>Steroidobacter</taxon>
    </lineage>
</organism>
<dbReference type="AlphaFoldDB" id="A0A127FBE9"/>
<dbReference type="OrthoDB" id="9769600at2"/>
<dbReference type="Proteomes" id="UP000070250">
    <property type="component" value="Chromosome"/>
</dbReference>
<keyword evidence="3" id="KW-1185">Reference proteome</keyword>
<dbReference type="Pfam" id="PF13439">
    <property type="entry name" value="Glyco_transf_4"/>
    <property type="match status" value="1"/>
</dbReference>
<dbReference type="GO" id="GO:0016757">
    <property type="term" value="F:glycosyltransferase activity"/>
    <property type="evidence" value="ECO:0007669"/>
    <property type="project" value="UniProtKB-ARBA"/>
</dbReference>
<dbReference type="Gene3D" id="3.40.50.2000">
    <property type="entry name" value="Glycogen Phosphorylase B"/>
    <property type="match status" value="2"/>
</dbReference>
<dbReference type="PANTHER" id="PTHR12526">
    <property type="entry name" value="GLYCOSYLTRANSFERASE"/>
    <property type="match status" value="1"/>
</dbReference>
<proteinExistence type="predicted"/>
<reference evidence="2 3" key="1">
    <citation type="submission" date="2015-06" db="EMBL/GenBank/DDBJ databases">
        <title>A Comprehensive Approach to Explore the Metabolic and Phylogenetic Diversity of Bacterial Steroid Degradation in the Environment: Testosterone as an Example.</title>
        <authorList>
            <person name="Yang F.-C."/>
            <person name="Chen Y.-L."/>
            <person name="Yu C.-P."/>
            <person name="Tang S.-L."/>
            <person name="Wang P.-H."/>
            <person name="Ismail W."/>
            <person name="Wang C.-H."/>
            <person name="Yang C.-Y."/>
            <person name="Chiang Y.-R."/>
        </authorList>
    </citation>
    <scope>NUCLEOTIDE SEQUENCE [LARGE SCALE GENOMIC DNA]</scope>
    <source>
        <strain evidence="2 3">DSM 18526</strain>
    </source>
</reference>
<evidence type="ECO:0000313" key="3">
    <source>
        <dbReference type="Proteomes" id="UP000070250"/>
    </source>
</evidence>
<dbReference type="STRING" id="465721.ACG33_07410"/>